<dbReference type="SUPFAM" id="SSF50475">
    <property type="entry name" value="FMN-binding split barrel"/>
    <property type="match status" value="1"/>
</dbReference>
<gene>
    <name evidence="1" type="ORF">CBF29_03210</name>
</gene>
<sequence>MEFSLAMEQCFHKLGKKKIMALGSSLDDKVSVRNVSCIIHDKKIYFKTDKNFPKTKQLLENPNVAICHWGVQIEGVALNHGLVVLEENKFFQELYEQHWKNSYTAYPHEKTEILIEVVPQFIEIWDQDENNHGFQVLIDVGNKTAEKCLYD</sequence>
<dbReference type="OrthoDB" id="4772335at2"/>
<protein>
    <submittedName>
        <fullName evidence="1">Pyridoxamine 5-phosphate oxidase</fullName>
    </submittedName>
</protein>
<organism evidence="1 2">
    <name type="scientific">Vagococcus elongatus</name>
    <dbReference type="NCBI Taxonomy" id="180344"/>
    <lineage>
        <taxon>Bacteria</taxon>
        <taxon>Bacillati</taxon>
        <taxon>Bacillota</taxon>
        <taxon>Bacilli</taxon>
        <taxon>Lactobacillales</taxon>
        <taxon>Enterococcaceae</taxon>
        <taxon>Vagococcus</taxon>
    </lineage>
</organism>
<dbReference type="InterPro" id="IPR012349">
    <property type="entry name" value="Split_barrel_FMN-bd"/>
</dbReference>
<reference evidence="1 2" key="1">
    <citation type="submission" date="2017-05" db="EMBL/GenBank/DDBJ databases">
        <title>Vagococcus spp. assemblies.</title>
        <authorList>
            <person name="Gulvik C.A."/>
        </authorList>
    </citation>
    <scope>NUCLEOTIDE SEQUENCE [LARGE SCALE GENOMIC DNA]</scope>
    <source>
        <strain evidence="1 2">CCUG 51432</strain>
    </source>
</reference>
<dbReference type="RefSeq" id="WP_126807258.1">
    <property type="nucleotide sequence ID" value="NZ_NGKA01000003.1"/>
</dbReference>
<evidence type="ECO:0000313" key="1">
    <source>
        <dbReference type="EMBL" id="RSU14323.1"/>
    </source>
</evidence>
<proteinExistence type="predicted"/>
<keyword evidence="2" id="KW-1185">Reference proteome</keyword>
<name>A0A430B1W4_9ENTE</name>
<dbReference type="EMBL" id="NGKA01000003">
    <property type="protein sequence ID" value="RSU14323.1"/>
    <property type="molecule type" value="Genomic_DNA"/>
</dbReference>
<dbReference type="Proteomes" id="UP000287605">
    <property type="component" value="Unassembled WGS sequence"/>
</dbReference>
<dbReference type="AlphaFoldDB" id="A0A430B1W4"/>
<dbReference type="Gene3D" id="2.30.110.10">
    <property type="entry name" value="Electron Transport, Fmn-binding Protein, Chain A"/>
    <property type="match status" value="1"/>
</dbReference>
<accession>A0A430B1W4</accession>
<comment type="caution">
    <text evidence="1">The sequence shown here is derived from an EMBL/GenBank/DDBJ whole genome shotgun (WGS) entry which is preliminary data.</text>
</comment>
<evidence type="ECO:0000313" key="2">
    <source>
        <dbReference type="Proteomes" id="UP000287605"/>
    </source>
</evidence>